<dbReference type="InterPro" id="IPR050362">
    <property type="entry name" value="Cation-dep_OMT"/>
</dbReference>
<dbReference type="PANTHER" id="PTHR10509">
    <property type="entry name" value="O-METHYLTRANSFERASE-RELATED"/>
    <property type="match status" value="1"/>
</dbReference>
<proteinExistence type="inferred from homology"/>
<organism evidence="6 7">
    <name type="scientific">Malus domestica</name>
    <name type="common">Apple</name>
    <name type="synonym">Pyrus malus</name>
    <dbReference type="NCBI Taxonomy" id="3750"/>
    <lineage>
        <taxon>Eukaryota</taxon>
        <taxon>Viridiplantae</taxon>
        <taxon>Streptophyta</taxon>
        <taxon>Embryophyta</taxon>
        <taxon>Tracheophyta</taxon>
        <taxon>Spermatophyta</taxon>
        <taxon>Magnoliopsida</taxon>
        <taxon>eudicotyledons</taxon>
        <taxon>Gunneridae</taxon>
        <taxon>Pentapetalae</taxon>
        <taxon>rosids</taxon>
        <taxon>fabids</taxon>
        <taxon>Rosales</taxon>
        <taxon>Rosaceae</taxon>
        <taxon>Amygdaloideae</taxon>
        <taxon>Maleae</taxon>
        <taxon>Malus</taxon>
    </lineage>
</organism>
<accession>A0A498KFQ7</accession>
<dbReference type="InterPro" id="IPR029063">
    <property type="entry name" value="SAM-dependent_MTases_sf"/>
</dbReference>
<dbReference type="AlphaFoldDB" id="A0A498KFQ7"/>
<gene>
    <name evidence="6" type="ORF">DVH24_018073</name>
</gene>
<keyword evidence="4" id="KW-0949">S-adenosyl-L-methionine</keyword>
<dbReference type="PANTHER" id="PTHR10509:SF82">
    <property type="entry name" value="CAFFEOYL-COA O-METHYLTRANSFERASE-LIKE"/>
    <property type="match status" value="1"/>
</dbReference>
<dbReference type="GO" id="GO:0032259">
    <property type="term" value="P:methylation"/>
    <property type="evidence" value="ECO:0007669"/>
    <property type="project" value="UniProtKB-KW"/>
</dbReference>
<protein>
    <recommendedName>
        <fullName evidence="8">Caffeoyl-CoA O-methyltransferase</fullName>
    </recommendedName>
</protein>
<dbReference type="PROSITE" id="PS51682">
    <property type="entry name" value="SAM_OMT_I"/>
    <property type="match status" value="2"/>
</dbReference>
<dbReference type="EMBL" id="RDQH01000328">
    <property type="protein sequence ID" value="RXI06031.1"/>
    <property type="molecule type" value="Genomic_DNA"/>
</dbReference>
<dbReference type="GO" id="GO:0008171">
    <property type="term" value="F:O-methyltransferase activity"/>
    <property type="evidence" value="ECO:0007669"/>
    <property type="project" value="InterPro"/>
</dbReference>
<evidence type="ECO:0000256" key="1">
    <source>
        <dbReference type="ARBA" id="ARBA00002334"/>
    </source>
</evidence>
<dbReference type="InterPro" id="IPR002935">
    <property type="entry name" value="SAM_O-MeTrfase"/>
</dbReference>
<dbReference type="Gene3D" id="3.40.50.150">
    <property type="entry name" value="Vaccinia Virus protein VP39"/>
    <property type="match status" value="3"/>
</dbReference>
<evidence type="ECO:0000256" key="4">
    <source>
        <dbReference type="ARBA" id="ARBA00022691"/>
    </source>
</evidence>
<evidence type="ECO:0000256" key="5">
    <source>
        <dbReference type="ARBA" id="ARBA00023453"/>
    </source>
</evidence>
<sequence>MEHSVKKDANQENKGLLQSDELYQYILETSVYPREPEPLKELRAATASHPRAALATALDACQLMAMLLKLIDAKKTIEVGVFTGYSLLLTALTIPDDGKIVAIDMNRETYEQIGLPIIKKAGVEHKIDFIESQALPVLDNILENHENEGSFDFAYVDADEVNYWNYHERLMKLLKVGGLVVYDNTLWGGTVVMPDELTPECKKPGRQATIEFNKLLAADPRVQISHASLGDGIAICRPGIRKTKVVTIFPFSWFCLQHENEGSFDFAFIDADKVNYWNYHERLMKLLKVGGIVVYDNTLWRGTVVMPDELIPEFMKPGKQATIELNKLLAADPRVQISHASLGQFMALLLKLVNPKKAIEIGIFTGYSLLLTALPTPDDGKITAIDIDRKA</sequence>
<keyword evidence="7" id="KW-1185">Reference proteome</keyword>
<dbReference type="Pfam" id="PF01596">
    <property type="entry name" value="Methyltransf_3"/>
    <property type="match status" value="2"/>
</dbReference>
<comment type="function">
    <text evidence="1">Methylates caffeoyl-CoA to feruloyl-CoA and 5-hydroxyferuloyl-CoA to sinapoyl-CoA. Plays a role in the synthesis of feruloylated polysaccharides. Involved in the reinforcement of the plant cell wall. Also involved in the responding to wounding or pathogen challenge by the increased formation of cell wall-bound ferulic acid polymers.</text>
</comment>
<dbReference type="STRING" id="3750.A0A498KFQ7"/>
<evidence type="ECO:0008006" key="8">
    <source>
        <dbReference type="Google" id="ProtNLM"/>
    </source>
</evidence>
<dbReference type="Proteomes" id="UP000290289">
    <property type="component" value="Chromosome 2"/>
</dbReference>
<evidence type="ECO:0000256" key="3">
    <source>
        <dbReference type="ARBA" id="ARBA00022679"/>
    </source>
</evidence>
<dbReference type="SUPFAM" id="SSF53335">
    <property type="entry name" value="S-adenosyl-L-methionine-dependent methyltransferases"/>
    <property type="match status" value="3"/>
</dbReference>
<keyword evidence="2" id="KW-0489">Methyltransferase</keyword>
<evidence type="ECO:0000313" key="6">
    <source>
        <dbReference type="EMBL" id="RXI06031.1"/>
    </source>
</evidence>
<keyword evidence="3" id="KW-0808">Transferase</keyword>
<dbReference type="GO" id="GO:0008757">
    <property type="term" value="F:S-adenosylmethionine-dependent methyltransferase activity"/>
    <property type="evidence" value="ECO:0007669"/>
    <property type="project" value="TreeGrafter"/>
</dbReference>
<name>A0A498KFQ7_MALDO</name>
<evidence type="ECO:0000256" key="2">
    <source>
        <dbReference type="ARBA" id="ARBA00022603"/>
    </source>
</evidence>
<comment type="similarity">
    <text evidence="5">Belongs to the class I-like SAM-binding methyltransferase superfamily. Cation-dependent O-methyltransferase family.</text>
</comment>
<comment type="caution">
    <text evidence="6">The sequence shown here is derived from an EMBL/GenBank/DDBJ whole genome shotgun (WGS) entry which is preliminary data.</text>
</comment>
<evidence type="ECO:0000313" key="7">
    <source>
        <dbReference type="Proteomes" id="UP000290289"/>
    </source>
</evidence>
<reference evidence="6 7" key="1">
    <citation type="submission" date="2018-10" db="EMBL/GenBank/DDBJ databases">
        <title>A high-quality apple genome assembly.</title>
        <authorList>
            <person name="Hu J."/>
        </authorList>
    </citation>
    <scope>NUCLEOTIDE SEQUENCE [LARGE SCALE GENOMIC DNA]</scope>
    <source>
        <strain evidence="7">cv. HFTH1</strain>
        <tissue evidence="6">Young leaf</tissue>
    </source>
</reference>